<dbReference type="EMBL" id="FMII01000268">
    <property type="protein sequence ID" value="SCL86289.1"/>
    <property type="molecule type" value="Genomic_DNA"/>
</dbReference>
<evidence type="ECO:0000313" key="8">
    <source>
        <dbReference type="Proteomes" id="UP000219860"/>
    </source>
</evidence>
<reference evidence="2 7" key="1">
    <citation type="submission" date="2016-02" db="EMBL/GenBank/DDBJ databases">
        <authorList>
            <consortium name="Pathogen Informatics"/>
        </authorList>
    </citation>
    <scope>NUCLEOTIDE SEQUENCE [LARGE SCALE GENOMIC DNA]</scope>
    <source>
        <strain evidence="2 7">K173</strain>
        <strain evidence="4">NK65 ny</strain>
        <strain evidence="3 10">NK65e</strain>
        <strain evidence="5 8">SP11 Antwerpcl1</strain>
        <strain evidence="6 9">SP11 RLL</strain>
    </source>
</reference>
<dbReference type="Proteomes" id="UP000069549">
    <property type="component" value="Chromosome 5"/>
</dbReference>
<dbReference type="Proteomes" id="UP000516480">
    <property type="component" value="Unassembled WGS sequence"/>
</dbReference>
<evidence type="ECO:0000313" key="6">
    <source>
        <dbReference type="EMBL" id="SCO59218.1"/>
    </source>
</evidence>
<dbReference type="Pfam" id="PF12319">
    <property type="entry name" value="TryThrA_C"/>
    <property type="match status" value="1"/>
</dbReference>
<protein>
    <submittedName>
        <fullName evidence="2">Tryptophan-rich antigen, putative</fullName>
    </submittedName>
</protein>
<dbReference type="EMBL" id="LT608271">
    <property type="protein sequence ID" value="SCO59218.1"/>
    <property type="molecule type" value="Genomic_DNA"/>
</dbReference>
<dbReference type="VEuPathDB" id="PlasmoDB:PBANKA_0837061"/>
<dbReference type="EMBL" id="LT160025">
    <property type="protein sequence ID" value="CXI06165.1"/>
    <property type="molecule type" value="Genomic_DNA"/>
</dbReference>
<dbReference type="EMBL" id="FMIE01000140">
    <property type="protein sequence ID" value="SCL84560.1"/>
    <property type="molecule type" value="Genomic_DNA"/>
</dbReference>
<proteinExistence type="predicted"/>
<evidence type="ECO:0000313" key="2">
    <source>
        <dbReference type="EMBL" id="CXI06165.1"/>
    </source>
</evidence>
<evidence type="ECO:0000313" key="9">
    <source>
        <dbReference type="Proteomes" id="UP000219974"/>
    </source>
</evidence>
<dbReference type="AlphaFoldDB" id="A0A0Y9UMV5"/>
<feature type="domain" description="Tryptophan/threonine-rich plasmodium antigen C-terminal" evidence="1">
    <location>
        <begin position="12"/>
        <end position="72"/>
    </location>
</feature>
<evidence type="ECO:0000313" key="3">
    <source>
        <dbReference type="EMBL" id="SBW38345.1"/>
    </source>
</evidence>
<gene>
    <name evidence="2" type="ORF">PBK173_000069400</name>
    <name evidence="3" type="ORF">PBNK65E_000518100</name>
    <name evidence="4" type="ORF">PBNK65NY_000503900</name>
    <name evidence="5" type="ORF">PBSP11A_000516000</name>
    <name evidence="6" type="ORF">PBSP11RLL_000113200</name>
</gene>
<dbReference type="Proteomes" id="UP000219860">
    <property type="component" value="Unassembled WGS sequence"/>
</dbReference>
<evidence type="ECO:0000313" key="5">
    <source>
        <dbReference type="EMBL" id="SCL86289.1"/>
    </source>
</evidence>
<dbReference type="Proteomes" id="UP000219974">
    <property type="component" value="Chromosome 7"/>
</dbReference>
<dbReference type="EMBL" id="FLVA01000253">
    <property type="protein sequence ID" value="SBW38345.1"/>
    <property type="molecule type" value="Genomic_DNA"/>
</dbReference>
<evidence type="ECO:0000313" key="4">
    <source>
        <dbReference type="EMBL" id="SCL84560.1"/>
    </source>
</evidence>
<sequence length="103" mass="12287">MPSIVTNTMCSKKKLILKKKQWNNWVRIKEDHYIYNIEILCNKEKNAYKKSIIKWINDIADNFVKNPQLRLWIEQQVKPFPRKKLLKGSKVKSIESSNIEINA</sequence>
<name>A0A0Y9UMV5_PLABE</name>
<evidence type="ECO:0000313" key="7">
    <source>
        <dbReference type="Proteomes" id="UP000069549"/>
    </source>
</evidence>
<evidence type="ECO:0000313" key="10">
    <source>
        <dbReference type="Proteomes" id="UP000220214"/>
    </source>
</evidence>
<dbReference type="Proteomes" id="UP000220214">
    <property type="component" value="Unassembled WGS sequence"/>
</dbReference>
<accession>A0A0Y9UMV5</accession>
<organism evidence="2 7">
    <name type="scientific">Plasmodium berghei</name>
    <dbReference type="NCBI Taxonomy" id="5821"/>
    <lineage>
        <taxon>Eukaryota</taxon>
        <taxon>Sar</taxon>
        <taxon>Alveolata</taxon>
        <taxon>Apicomplexa</taxon>
        <taxon>Aconoidasida</taxon>
        <taxon>Haemosporida</taxon>
        <taxon>Plasmodiidae</taxon>
        <taxon>Plasmodium</taxon>
        <taxon>Plasmodium (Vinckeia)</taxon>
    </lineage>
</organism>
<dbReference type="InterPro" id="IPR022089">
    <property type="entry name" value="Plasmodium-antigen_C"/>
</dbReference>
<evidence type="ECO:0000259" key="1">
    <source>
        <dbReference type="Pfam" id="PF12319"/>
    </source>
</evidence>